<dbReference type="InterPro" id="IPR023213">
    <property type="entry name" value="CAT-like_dom_sf"/>
</dbReference>
<protein>
    <submittedName>
        <fullName evidence="6">Amino acid adenylation domain-containing protein</fullName>
    </submittedName>
</protein>
<dbReference type="Gene3D" id="3.40.50.12780">
    <property type="entry name" value="N-terminal domain of ligase-like"/>
    <property type="match status" value="1"/>
</dbReference>
<dbReference type="Gene3D" id="3.40.50.1820">
    <property type="entry name" value="alpha/beta hydrolase"/>
    <property type="match status" value="1"/>
</dbReference>
<dbReference type="InterPro" id="IPR020806">
    <property type="entry name" value="PKS_PP-bd"/>
</dbReference>
<accession>A0ABR8SHU6</accession>
<evidence type="ECO:0000256" key="1">
    <source>
        <dbReference type="ARBA" id="ARBA00001957"/>
    </source>
</evidence>
<dbReference type="SMART" id="SM00823">
    <property type="entry name" value="PKS_PP"/>
    <property type="match status" value="1"/>
</dbReference>
<comment type="cofactor">
    <cofactor evidence="1">
        <name>pantetheine 4'-phosphate</name>
        <dbReference type="ChEBI" id="CHEBI:47942"/>
    </cofactor>
</comment>
<proteinExistence type="inferred from homology"/>
<dbReference type="Pfam" id="PF00668">
    <property type="entry name" value="Condensation"/>
    <property type="match status" value="1"/>
</dbReference>
<dbReference type="InterPro" id="IPR042099">
    <property type="entry name" value="ANL_N_sf"/>
</dbReference>
<comment type="similarity">
    <text evidence="2">Belongs to the ATP-dependent AMP-binding enzyme family.</text>
</comment>
<dbReference type="CDD" id="cd05930">
    <property type="entry name" value="A_NRPS"/>
    <property type="match status" value="1"/>
</dbReference>
<dbReference type="Gene3D" id="3.30.559.30">
    <property type="entry name" value="Nonribosomal peptide synthetase, condensation domain"/>
    <property type="match status" value="1"/>
</dbReference>
<dbReference type="Proteomes" id="UP000603641">
    <property type="component" value="Unassembled WGS sequence"/>
</dbReference>
<dbReference type="InterPro" id="IPR020845">
    <property type="entry name" value="AMP-binding_CS"/>
</dbReference>
<comment type="caution">
    <text evidence="6">The sequence shown here is derived from an EMBL/GenBank/DDBJ whole genome shotgun (WGS) entry which is preliminary data.</text>
</comment>
<dbReference type="Pfam" id="PF00501">
    <property type="entry name" value="AMP-binding"/>
    <property type="match status" value="1"/>
</dbReference>
<dbReference type="SUPFAM" id="SSF56801">
    <property type="entry name" value="Acetyl-CoA synthetase-like"/>
    <property type="match status" value="1"/>
</dbReference>
<dbReference type="Gene3D" id="3.30.300.30">
    <property type="match status" value="1"/>
</dbReference>
<dbReference type="NCBIfam" id="TIGR01733">
    <property type="entry name" value="AA-adenyl-dom"/>
    <property type="match status" value="1"/>
</dbReference>
<dbReference type="Gene3D" id="3.30.559.10">
    <property type="entry name" value="Chloramphenicol acetyltransferase-like domain"/>
    <property type="match status" value="1"/>
</dbReference>
<dbReference type="SUPFAM" id="SSF52777">
    <property type="entry name" value="CoA-dependent acyltransferases"/>
    <property type="match status" value="2"/>
</dbReference>
<dbReference type="SUPFAM" id="SSF53474">
    <property type="entry name" value="alpha/beta-Hydrolases"/>
    <property type="match status" value="1"/>
</dbReference>
<dbReference type="Pfam" id="PF00975">
    <property type="entry name" value="Thioesterase"/>
    <property type="match status" value="1"/>
</dbReference>
<name>A0ABR8SHU6_9BACL</name>
<dbReference type="CDD" id="cd19531">
    <property type="entry name" value="LCL_NRPS-like"/>
    <property type="match status" value="1"/>
</dbReference>
<dbReference type="InterPro" id="IPR001242">
    <property type="entry name" value="Condensation_dom"/>
</dbReference>
<keyword evidence="7" id="KW-1185">Reference proteome</keyword>
<keyword evidence="4" id="KW-0597">Phosphoprotein</keyword>
<dbReference type="InterPro" id="IPR036736">
    <property type="entry name" value="ACP-like_sf"/>
</dbReference>
<dbReference type="PANTHER" id="PTHR45527">
    <property type="entry name" value="NONRIBOSOMAL PEPTIDE SYNTHETASE"/>
    <property type="match status" value="1"/>
</dbReference>
<reference evidence="6 7" key="1">
    <citation type="submission" date="2020-08" db="EMBL/GenBank/DDBJ databases">
        <title>A Genomic Blueprint of the Chicken Gut Microbiome.</title>
        <authorList>
            <person name="Gilroy R."/>
            <person name="Ravi A."/>
            <person name="Getino M."/>
            <person name="Pursley I."/>
            <person name="Horton D.L."/>
            <person name="Alikhan N.-F."/>
            <person name="Baker D."/>
            <person name="Gharbi K."/>
            <person name="Hall N."/>
            <person name="Watson M."/>
            <person name="Adriaenssens E.M."/>
            <person name="Foster-Nyarko E."/>
            <person name="Jarju S."/>
            <person name="Secka A."/>
            <person name="Antonio M."/>
            <person name="Oren A."/>
            <person name="Chaudhuri R."/>
            <person name="La Ragione R.M."/>
            <person name="Hildebrand F."/>
            <person name="Pallen M.J."/>
        </authorList>
    </citation>
    <scope>NUCLEOTIDE SEQUENCE [LARGE SCALE GENOMIC DNA]</scope>
    <source>
        <strain evidence="6 7">Sa2CUA10</strain>
    </source>
</reference>
<dbReference type="PANTHER" id="PTHR45527:SF1">
    <property type="entry name" value="FATTY ACID SYNTHASE"/>
    <property type="match status" value="1"/>
</dbReference>
<dbReference type="InterPro" id="IPR000873">
    <property type="entry name" value="AMP-dep_synth/lig_dom"/>
</dbReference>
<organism evidence="6 7">
    <name type="scientific">Fictibacillus norfolkensis</name>
    <dbReference type="NCBI Taxonomy" id="2762233"/>
    <lineage>
        <taxon>Bacteria</taxon>
        <taxon>Bacillati</taxon>
        <taxon>Bacillota</taxon>
        <taxon>Bacilli</taxon>
        <taxon>Bacillales</taxon>
        <taxon>Fictibacillaceae</taxon>
        <taxon>Fictibacillus</taxon>
    </lineage>
</organism>
<dbReference type="InterPro" id="IPR029058">
    <property type="entry name" value="AB_hydrolase_fold"/>
</dbReference>
<dbReference type="Pfam" id="PF13193">
    <property type="entry name" value="AMP-binding_C"/>
    <property type="match status" value="1"/>
</dbReference>
<gene>
    <name evidence="6" type="ORF">H9648_03240</name>
</gene>
<dbReference type="PROSITE" id="PS00455">
    <property type="entry name" value="AMP_BINDING"/>
    <property type="match status" value="1"/>
</dbReference>
<dbReference type="InterPro" id="IPR010071">
    <property type="entry name" value="AA_adenyl_dom"/>
</dbReference>
<evidence type="ECO:0000259" key="5">
    <source>
        <dbReference type="PROSITE" id="PS50075"/>
    </source>
</evidence>
<dbReference type="EMBL" id="JACSQM010000001">
    <property type="protein sequence ID" value="MBD7963056.1"/>
    <property type="molecule type" value="Genomic_DNA"/>
</dbReference>
<dbReference type="InterPro" id="IPR009081">
    <property type="entry name" value="PP-bd_ACP"/>
</dbReference>
<dbReference type="InterPro" id="IPR045851">
    <property type="entry name" value="AMP-bd_C_sf"/>
</dbReference>
<evidence type="ECO:0000256" key="3">
    <source>
        <dbReference type="ARBA" id="ARBA00022450"/>
    </source>
</evidence>
<dbReference type="PROSITE" id="PS50075">
    <property type="entry name" value="CARRIER"/>
    <property type="match status" value="1"/>
</dbReference>
<dbReference type="Pfam" id="PF00550">
    <property type="entry name" value="PP-binding"/>
    <property type="match status" value="1"/>
</dbReference>
<dbReference type="Gene3D" id="1.10.1200.10">
    <property type="entry name" value="ACP-like"/>
    <property type="match status" value="1"/>
</dbReference>
<sequence>MTVSTESEVYLLPTSFGQDRIYFSEKMFPNSATYNIPFIFKLRGTIQPQTLEKALSRIVEKHEILRTTITEVEGEPMQKVSLSPSLSFKQLDKREIEHTTSIEQYMQEFALRPFDFKSESLIRFELICIKEELYYLLINVHHIAFDAWSIDLLKKEILAHYTSIEGGTIDEVEELELQYGDFAGWERDEIDEEAMEQQMGFWRGYLDGAPPQLELPTDFIRPLQPTYEGDNVRFSIPQELLLKVREYAKSNKATPYSFFLAAFNVLLYRYTGQKDIVVGTPVANRSETFTHDLLGFFVNTLPIRSTINPYSKFPNFLKKSVQNFIQTFEYSNVPFERIVQAVNPERITSTQPIFQVMFTFHEGQRNVENDAFLIEHEKIYTKTSKFDLVLYIGCDEKGGIGEIEYSSEIFTKTRMKKFIAHYLLLIEEILKHPNKPISKMKIMDDHEKKELTLFKESHYPTNLFFHEWFEETVRKHEAACAVKDKLASWTYKHLNTRADQIANELIKRGVRAPSRIGIQMTRSNEQLAALLAVFKIGCSYIPLDPSLPVSRREYILKDSGAVLLIQDEEYELSGVPVLFTKDCLIDQEGSVPKLLRSPHETEAYVIYTSGTTGKPKGVSVSQASLLNHINAYVEAFPFEQGERMLQNINYTFDASITEIFSPLISGAALILSDSNCQFDVEYLAELIRSERATRAQLFHSLIERLIEHQSFTSTESLRYIFTGGEALNRRLVLNYYDRMSKEVPLINLYGPTEATVASTYFYTTPEHKETVAPIGIPFSNYRLAVLDENQEMVPVGVTGELYIGGDGVCNGYINQPQLDETFFLELDVLGKVERFYRTGDLVKRLDDGNLLFVSRKDSQVKIRGFRIELDEIKQCVLQQQEIQDAAVVVEKVGEEKKLFVFAVRHEGSRFSANALKIRMSEELPHYMVPNVIVFMEKIPINKHGKLLKEDLPFSKNDLVGSLKKRPSSLLETELVSLWEKVLGTKDISIDDDFFDLGGHSIKVIEVVGYIRKTFKVQLPISSLFQYRTVETLARHIKENTFSAGNVIVPIKREGTNAPLFIVHPGGGGALCYIPLADHLKIDHPIYGIQSVGYDSDDLIPLKTIPLMAERYVEEIQKIQPSGPYLLAGWSMGGTLSVEMARILEYQGEEVAFIGLLDAHPFDHTMVVEKRDPLVVYSQNFGLDPTVFERLNKHDQYSLLLHAAKERNVLPHNAELEDVKRILNIMAINNQASDHYIFSEPIKTDLTVFCCSERDPNHFHTIVDPSDWEKRTTGKVEAVYVHGHHNNVMSSPYVQYLGQKMTDMLKGRG</sequence>
<evidence type="ECO:0000313" key="7">
    <source>
        <dbReference type="Proteomes" id="UP000603641"/>
    </source>
</evidence>
<evidence type="ECO:0000313" key="6">
    <source>
        <dbReference type="EMBL" id="MBD7963056.1"/>
    </source>
</evidence>
<feature type="domain" description="Carrier" evidence="5">
    <location>
        <begin position="965"/>
        <end position="1040"/>
    </location>
</feature>
<dbReference type="RefSeq" id="WP_191752409.1">
    <property type="nucleotide sequence ID" value="NZ_JACSQM010000001.1"/>
</dbReference>
<keyword evidence="3" id="KW-0596">Phosphopantetheine</keyword>
<evidence type="ECO:0000256" key="2">
    <source>
        <dbReference type="ARBA" id="ARBA00006432"/>
    </source>
</evidence>
<evidence type="ECO:0000256" key="4">
    <source>
        <dbReference type="ARBA" id="ARBA00022553"/>
    </source>
</evidence>
<dbReference type="InterPro" id="IPR001031">
    <property type="entry name" value="Thioesterase"/>
</dbReference>
<dbReference type="InterPro" id="IPR025110">
    <property type="entry name" value="AMP-bd_C"/>
</dbReference>
<dbReference type="SUPFAM" id="SSF47336">
    <property type="entry name" value="ACP-like"/>
    <property type="match status" value="1"/>
</dbReference>